<dbReference type="RefSeq" id="WP_338549919.1">
    <property type="nucleotide sequence ID" value="NZ_CP146069.1"/>
</dbReference>
<evidence type="ECO:0000256" key="1">
    <source>
        <dbReference type="SAM" id="SignalP"/>
    </source>
</evidence>
<dbReference type="Gene3D" id="3.40.50.410">
    <property type="entry name" value="von Willebrand factor, type A domain"/>
    <property type="match status" value="1"/>
</dbReference>
<dbReference type="Proteomes" id="UP001364156">
    <property type="component" value="Chromosome"/>
</dbReference>
<dbReference type="PROSITE" id="PS50234">
    <property type="entry name" value="VWFA"/>
    <property type="match status" value="1"/>
</dbReference>
<feature type="signal peptide" evidence="1">
    <location>
        <begin position="1"/>
        <end position="21"/>
    </location>
</feature>
<accession>A0ABZ2HGM2</accession>
<dbReference type="InterPro" id="IPR036465">
    <property type="entry name" value="vWFA_dom_sf"/>
</dbReference>
<evidence type="ECO:0000313" key="3">
    <source>
        <dbReference type="EMBL" id="WWR47082.1"/>
    </source>
</evidence>
<feature type="chain" id="PRO_5047511188" evidence="1">
    <location>
        <begin position="22"/>
        <end position="250"/>
    </location>
</feature>
<proteinExistence type="predicted"/>
<keyword evidence="1" id="KW-0732">Signal</keyword>
<dbReference type="InterPro" id="IPR010607">
    <property type="entry name" value="DUF1194"/>
</dbReference>
<keyword evidence="4" id="KW-1185">Reference proteome</keyword>
<dbReference type="Pfam" id="PF06707">
    <property type="entry name" value="DUF1194"/>
    <property type="match status" value="1"/>
</dbReference>
<gene>
    <name evidence="3" type="ORF">RZ517_02520</name>
</gene>
<evidence type="ECO:0000259" key="2">
    <source>
        <dbReference type="PROSITE" id="PS50234"/>
    </source>
</evidence>
<sequence length="250" mass="27317">MHLRAGVVLILICLWPHTAKAQSCAHALVLGLDVSLSVDAQDFALQRQGLANALLDPAVSDAMLHMPGGHVEVAVFEWSGEFDQVILVNWTVVDNLATLLDIAQALRDRPAMDRTGRTAIGAAMLFALELMKQRDGCARHTLDISGDGPSNQGPAPELIRDQMNRAGFIVNALVIENNFNDPEPSASPPLGPYYRDRVITGPAAFAELIFGFENYEDAMRRKLLRELTPIVAADRPDDTDRSLLRRAGLD</sequence>
<protein>
    <submittedName>
        <fullName evidence="3">DUF1194 domain-containing protein</fullName>
    </submittedName>
</protein>
<feature type="domain" description="VWFA" evidence="2">
    <location>
        <begin position="27"/>
        <end position="227"/>
    </location>
</feature>
<evidence type="ECO:0000313" key="4">
    <source>
        <dbReference type="Proteomes" id="UP001364156"/>
    </source>
</evidence>
<dbReference type="EMBL" id="CP146069">
    <property type="protein sequence ID" value="WWR47082.1"/>
    <property type="molecule type" value="Genomic_DNA"/>
</dbReference>
<name>A0ABZ2HGM2_9RHOB</name>
<dbReference type="SUPFAM" id="SSF53300">
    <property type="entry name" value="vWA-like"/>
    <property type="match status" value="1"/>
</dbReference>
<dbReference type="InterPro" id="IPR002035">
    <property type="entry name" value="VWF_A"/>
</dbReference>
<organism evidence="3 4">
    <name type="scientific">Roseovarius phycicola</name>
    <dbReference type="NCBI Taxonomy" id="3080976"/>
    <lineage>
        <taxon>Bacteria</taxon>
        <taxon>Pseudomonadati</taxon>
        <taxon>Pseudomonadota</taxon>
        <taxon>Alphaproteobacteria</taxon>
        <taxon>Rhodobacterales</taxon>
        <taxon>Roseobacteraceae</taxon>
        <taxon>Roseovarius</taxon>
    </lineage>
</organism>
<reference evidence="3 4" key="1">
    <citation type="submission" date="2023-10" db="EMBL/GenBank/DDBJ databases">
        <title>Roseovarius strain S88 nov., isolated from a marine algae.</title>
        <authorList>
            <person name="Lee M.W."/>
            <person name="Lee J.K."/>
            <person name="Kim J.M."/>
            <person name="Choi D.G."/>
            <person name="Baek J.H."/>
            <person name="Bayburt H."/>
            <person name="Jung J.J."/>
            <person name="Han D.M."/>
            <person name="Jeon C.O."/>
        </authorList>
    </citation>
    <scope>NUCLEOTIDE SEQUENCE [LARGE SCALE GENOMIC DNA]</scope>
    <source>
        <strain evidence="3 4">S88</strain>
    </source>
</reference>